<dbReference type="Proteomes" id="UP001283361">
    <property type="component" value="Unassembled WGS sequence"/>
</dbReference>
<feature type="signal peptide" evidence="2">
    <location>
        <begin position="1"/>
        <end position="20"/>
    </location>
</feature>
<evidence type="ECO:0000313" key="4">
    <source>
        <dbReference type="Proteomes" id="UP001283361"/>
    </source>
</evidence>
<sequence>MIHSFILLVTAIELPPLSQTSHSSHATLADPRSGSVTASRKLQHSGYRETESIEYYQCNSSSALPRMRRNVVQYVGAVRSVTQGFRVLPVLLTWDRQLAAGNEEREGTDWSGWFLHRLVVKGDRVRLLLFEMNAKLIALGISYRLCETSVKQRDTLATTSCRQGLPDAALSRVNLDMTSRGRYRATNQCHLSSQQAETRRND</sequence>
<organism evidence="3 4">
    <name type="scientific">Elysia crispata</name>
    <name type="common">lettuce slug</name>
    <dbReference type="NCBI Taxonomy" id="231223"/>
    <lineage>
        <taxon>Eukaryota</taxon>
        <taxon>Metazoa</taxon>
        <taxon>Spiralia</taxon>
        <taxon>Lophotrochozoa</taxon>
        <taxon>Mollusca</taxon>
        <taxon>Gastropoda</taxon>
        <taxon>Heterobranchia</taxon>
        <taxon>Euthyneura</taxon>
        <taxon>Panpulmonata</taxon>
        <taxon>Sacoglossa</taxon>
        <taxon>Placobranchoidea</taxon>
        <taxon>Plakobranchidae</taxon>
        <taxon>Elysia</taxon>
    </lineage>
</organism>
<proteinExistence type="predicted"/>
<keyword evidence="4" id="KW-1185">Reference proteome</keyword>
<evidence type="ECO:0000256" key="1">
    <source>
        <dbReference type="SAM" id="MobiDB-lite"/>
    </source>
</evidence>
<gene>
    <name evidence="3" type="ORF">RRG08_024899</name>
</gene>
<name>A0AAE1E731_9GAST</name>
<evidence type="ECO:0000256" key="2">
    <source>
        <dbReference type="SAM" id="SignalP"/>
    </source>
</evidence>
<comment type="caution">
    <text evidence="3">The sequence shown here is derived from an EMBL/GenBank/DDBJ whole genome shotgun (WGS) entry which is preliminary data.</text>
</comment>
<evidence type="ECO:0008006" key="5">
    <source>
        <dbReference type="Google" id="ProtNLM"/>
    </source>
</evidence>
<accession>A0AAE1E731</accession>
<keyword evidence="2" id="KW-0732">Signal</keyword>
<reference evidence="3" key="1">
    <citation type="journal article" date="2023" name="G3 (Bethesda)">
        <title>A reference genome for the long-term kleptoplast-retaining sea slug Elysia crispata morphotype clarki.</title>
        <authorList>
            <person name="Eastman K.E."/>
            <person name="Pendleton A.L."/>
            <person name="Shaikh M.A."/>
            <person name="Suttiyut T."/>
            <person name="Ogas R."/>
            <person name="Tomko P."/>
            <person name="Gavelis G."/>
            <person name="Widhalm J.R."/>
            <person name="Wisecaver J.H."/>
        </authorList>
    </citation>
    <scope>NUCLEOTIDE SEQUENCE</scope>
    <source>
        <strain evidence="3">ECLA1</strain>
    </source>
</reference>
<evidence type="ECO:0000313" key="3">
    <source>
        <dbReference type="EMBL" id="KAK3796681.1"/>
    </source>
</evidence>
<protein>
    <recommendedName>
        <fullName evidence="5">Secreted protein</fullName>
    </recommendedName>
</protein>
<dbReference type="AlphaFoldDB" id="A0AAE1E731"/>
<dbReference type="EMBL" id="JAWDGP010000853">
    <property type="protein sequence ID" value="KAK3796681.1"/>
    <property type="molecule type" value="Genomic_DNA"/>
</dbReference>
<feature type="region of interest" description="Disordered" evidence="1">
    <location>
        <begin position="20"/>
        <end position="41"/>
    </location>
</feature>
<feature type="chain" id="PRO_5041998576" description="Secreted protein" evidence="2">
    <location>
        <begin position="21"/>
        <end position="202"/>
    </location>
</feature>